<accession>A0A6A6D986</accession>
<evidence type="ECO:0000259" key="1">
    <source>
        <dbReference type="Pfam" id="PF06985"/>
    </source>
</evidence>
<keyword evidence="3" id="KW-1185">Reference proteome</keyword>
<evidence type="ECO:0000313" key="3">
    <source>
        <dbReference type="Proteomes" id="UP000800200"/>
    </source>
</evidence>
<dbReference type="OrthoDB" id="3945406at2759"/>
<feature type="non-terminal residue" evidence="2">
    <location>
        <position position="1"/>
    </location>
</feature>
<dbReference type="Proteomes" id="UP000800200">
    <property type="component" value="Unassembled WGS sequence"/>
</dbReference>
<feature type="non-terminal residue" evidence="2">
    <location>
        <position position="92"/>
    </location>
</feature>
<dbReference type="PANTHER" id="PTHR24148">
    <property type="entry name" value="ANKYRIN REPEAT DOMAIN-CONTAINING PROTEIN 39 HOMOLOG-RELATED"/>
    <property type="match status" value="1"/>
</dbReference>
<sequence length="92" mass="10782">IRCTLVCAKPWQSQSRYECLSYCWGDASQTEKISLRTCIGPEMSAYYPFNVTTNLRNALRQLRDTHASRWLWIDAVCTYSDRSSIKNLRNLR</sequence>
<proteinExistence type="predicted"/>
<reference evidence="2" key="1">
    <citation type="journal article" date="2020" name="Stud. Mycol.">
        <title>101 Dothideomycetes genomes: a test case for predicting lifestyles and emergence of pathogens.</title>
        <authorList>
            <person name="Haridas S."/>
            <person name="Albert R."/>
            <person name="Binder M."/>
            <person name="Bloem J."/>
            <person name="Labutti K."/>
            <person name="Salamov A."/>
            <person name="Andreopoulos B."/>
            <person name="Baker S."/>
            <person name="Barry K."/>
            <person name="Bills G."/>
            <person name="Bluhm B."/>
            <person name="Cannon C."/>
            <person name="Castanera R."/>
            <person name="Culley D."/>
            <person name="Daum C."/>
            <person name="Ezra D."/>
            <person name="Gonzalez J."/>
            <person name="Henrissat B."/>
            <person name="Kuo A."/>
            <person name="Liang C."/>
            <person name="Lipzen A."/>
            <person name="Lutzoni F."/>
            <person name="Magnuson J."/>
            <person name="Mondo S."/>
            <person name="Nolan M."/>
            <person name="Ohm R."/>
            <person name="Pangilinan J."/>
            <person name="Park H.-J."/>
            <person name="Ramirez L."/>
            <person name="Alfaro M."/>
            <person name="Sun H."/>
            <person name="Tritt A."/>
            <person name="Yoshinaga Y."/>
            <person name="Zwiers L.-H."/>
            <person name="Turgeon B."/>
            <person name="Goodwin S."/>
            <person name="Spatafora J."/>
            <person name="Crous P."/>
            <person name="Grigoriev I."/>
        </authorList>
    </citation>
    <scope>NUCLEOTIDE SEQUENCE</scope>
    <source>
        <strain evidence="2">CBS 207.26</strain>
    </source>
</reference>
<name>A0A6A6D986_9PEZI</name>
<dbReference type="InterPro" id="IPR052895">
    <property type="entry name" value="HetReg/Transcr_Mod"/>
</dbReference>
<dbReference type="AlphaFoldDB" id="A0A6A6D986"/>
<organism evidence="2 3">
    <name type="scientific">Zopfia rhizophila CBS 207.26</name>
    <dbReference type="NCBI Taxonomy" id="1314779"/>
    <lineage>
        <taxon>Eukaryota</taxon>
        <taxon>Fungi</taxon>
        <taxon>Dikarya</taxon>
        <taxon>Ascomycota</taxon>
        <taxon>Pezizomycotina</taxon>
        <taxon>Dothideomycetes</taxon>
        <taxon>Dothideomycetes incertae sedis</taxon>
        <taxon>Zopfiaceae</taxon>
        <taxon>Zopfia</taxon>
    </lineage>
</organism>
<dbReference type="InterPro" id="IPR010730">
    <property type="entry name" value="HET"/>
</dbReference>
<dbReference type="EMBL" id="ML994774">
    <property type="protein sequence ID" value="KAF2174779.1"/>
    <property type="molecule type" value="Genomic_DNA"/>
</dbReference>
<evidence type="ECO:0000313" key="2">
    <source>
        <dbReference type="EMBL" id="KAF2174779.1"/>
    </source>
</evidence>
<gene>
    <name evidence="2" type="ORF">K469DRAFT_501240</name>
</gene>
<dbReference type="PANTHER" id="PTHR24148:SF73">
    <property type="entry name" value="HET DOMAIN PROTEIN (AFU_ORTHOLOGUE AFUA_8G01020)"/>
    <property type="match status" value="1"/>
</dbReference>
<protein>
    <recommendedName>
        <fullName evidence="1">Heterokaryon incompatibility domain-containing protein</fullName>
    </recommendedName>
</protein>
<dbReference type="Pfam" id="PF06985">
    <property type="entry name" value="HET"/>
    <property type="match status" value="1"/>
</dbReference>
<feature type="domain" description="Heterokaryon incompatibility" evidence="1">
    <location>
        <begin position="17"/>
        <end position="83"/>
    </location>
</feature>